<dbReference type="Pfam" id="PF13977">
    <property type="entry name" value="TetR_C_6"/>
    <property type="match status" value="1"/>
</dbReference>
<dbReference type="NCBIfam" id="NF001978">
    <property type="entry name" value="PRK00767.1"/>
    <property type="match status" value="1"/>
</dbReference>
<evidence type="ECO:0000256" key="8">
    <source>
        <dbReference type="PROSITE-ProRule" id="PRU00335"/>
    </source>
</evidence>
<dbReference type="InterPro" id="IPR001647">
    <property type="entry name" value="HTH_TetR"/>
</dbReference>
<keyword evidence="4 7" id="KW-0238">DNA-binding</keyword>
<evidence type="ECO:0000256" key="6">
    <source>
        <dbReference type="ARBA" id="ARBA00024936"/>
    </source>
</evidence>
<dbReference type="SUPFAM" id="SSF46689">
    <property type="entry name" value="Homeodomain-like"/>
    <property type="match status" value="1"/>
</dbReference>
<evidence type="ECO:0000259" key="9">
    <source>
        <dbReference type="PROSITE" id="PS50977"/>
    </source>
</evidence>
<dbReference type="Pfam" id="PF00440">
    <property type="entry name" value="TetR_N"/>
    <property type="match status" value="1"/>
</dbReference>
<keyword evidence="11" id="KW-1185">Reference proteome</keyword>
<dbReference type="UniPathway" id="UPA00529"/>
<feature type="domain" description="HTH tetR-type" evidence="9">
    <location>
        <begin position="8"/>
        <end position="68"/>
    </location>
</feature>
<protein>
    <recommendedName>
        <fullName evidence="7">HTH-type transcriptional regulator BetI</fullName>
    </recommendedName>
</protein>
<comment type="function">
    <text evidence="6">Repressor involved in the biosynthesis of the osmoprotectant glycine betaine. It represses transcription of the choline transporter BetT and the genes of BetAB involved in the synthesis of glycine betaine.</text>
</comment>
<gene>
    <name evidence="7" type="primary">betI</name>
    <name evidence="10" type="ORF">SAMN04488004_10782</name>
</gene>
<dbReference type="GeneID" id="97890386"/>
<dbReference type="Proteomes" id="UP000199550">
    <property type="component" value="Unassembled WGS sequence"/>
</dbReference>
<sequence>MPKIGMEPIRRDALVKATIAEVGIHGSLNVSVSQIAKRAGMSSALAHHYFGGKDQIFLAAMRYLLREFRQEVLRAYHAFPDRAEAIIRASFAKTHFDPGTVAAWMAFYVQAQTNPAARRLLSLYQRRLRSNLTHSLRGQVADPAEVADVLAALIDGIYIRRALAAPDTDAAAQVLSLLQVLRAATPQT</sequence>
<dbReference type="InterPro" id="IPR009057">
    <property type="entry name" value="Homeodomain-like_sf"/>
</dbReference>
<dbReference type="RefSeq" id="WP_090187982.1">
    <property type="nucleotide sequence ID" value="NZ_CP072994.1"/>
</dbReference>
<dbReference type="OrthoDB" id="7618612at2"/>
<dbReference type="EMBL" id="FOTF01000007">
    <property type="protein sequence ID" value="SFL07256.1"/>
    <property type="molecule type" value="Genomic_DNA"/>
</dbReference>
<dbReference type="InterPro" id="IPR017757">
    <property type="entry name" value="Tscrpt_rep_BetI"/>
</dbReference>
<dbReference type="GO" id="GO:0003677">
    <property type="term" value="F:DNA binding"/>
    <property type="evidence" value="ECO:0007669"/>
    <property type="project" value="UniProtKB-UniRule"/>
</dbReference>
<evidence type="ECO:0000256" key="5">
    <source>
        <dbReference type="ARBA" id="ARBA00023163"/>
    </source>
</evidence>
<dbReference type="GO" id="GO:0003700">
    <property type="term" value="F:DNA-binding transcription factor activity"/>
    <property type="evidence" value="ECO:0007669"/>
    <property type="project" value="UniProtKB-UniRule"/>
</dbReference>
<keyword evidence="3 7" id="KW-0805">Transcription regulation</keyword>
<proteinExistence type="inferred from homology"/>
<organism evidence="10 11">
    <name type="scientific">Loktanella salsilacus</name>
    <dbReference type="NCBI Taxonomy" id="195913"/>
    <lineage>
        <taxon>Bacteria</taxon>
        <taxon>Pseudomonadati</taxon>
        <taxon>Pseudomonadota</taxon>
        <taxon>Alphaproteobacteria</taxon>
        <taxon>Rhodobacterales</taxon>
        <taxon>Roseobacteraceae</taxon>
        <taxon>Loktanella</taxon>
    </lineage>
</organism>
<evidence type="ECO:0000256" key="4">
    <source>
        <dbReference type="ARBA" id="ARBA00023125"/>
    </source>
</evidence>
<dbReference type="PANTHER" id="PTHR47506">
    <property type="entry name" value="TRANSCRIPTIONAL REGULATORY PROTEIN"/>
    <property type="match status" value="1"/>
</dbReference>
<dbReference type="STRING" id="195913.SAMN04488004_10782"/>
<dbReference type="NCBIfam" id="TIGR03384">
    <property type="entry name" value="betaine_BetI"/>
    <property type="match status" value="1"/>
</dbReference>
<keyword evidence="5 7" id="KW-0804">Transcription</keyword>
<dbReference type="HAMAP" id="MF_00768">
    <property type="entry name" value="HTH_type_BetI"/>
    <property type="match status" value="1"/>
</dbReference>
<dbReference type="AlphaFoldDB" id="A0A1I4ERZ5"/>
<evidence type="ECO:0000313" key="11">
    <source>
        <dbReference type="Proteomes" id="UP000199550"/>
    </source>
</evidence>
<dbReference type="PROSITE" id="PS50977">
    <property type="entry name" value="HTH_TETR_2"/>
    <property type="match status" value="1"/>
</dbReference>
<accession>A0A1I4ERZ5</accession>
<evidence type="ECO:0000256" key="3">
    <source>
        <dbReference type="ARBA" id="ARBA00023015"/>
    </source>
</evidence>
<dbReference type="Gene3D" id="1.10.357.10">
    <property type="entry name" value="Tetracycline Repressor, domain 2"/>
    <property type="match status" value="1"/>
</dbReference>
<evidence type="ECO:0000313" key="10">
    <source>
        <dbReference type="EMBL" id="SFL07256.1"/>
    </source>
</evidence>
<comment type="pathway">
    <text evidence="1 7">Amine and polyamine biosynthesis; betaine biosynthesis via choline pathway [regulation].</text>
</comment>
<name>A0A1I4ERZ5_9RHOB</name>
<dbReference type="InterPro" id="IPR039538">
    <property type="entry name" value="BetI_C"/>
</dbReference>
<evidence type="ECO:0000256" key="7">
    <source>
        <dbReference type="HAMAP-Rule" id="MF_00768"/>
    </source>
</evidence>
<dbReference type="PANTHER" id="PTHR47506:SF1">
    <property type="entry name" value="HTH-TYPE TRANSCRIPTIONAL REGULATOR YJDC"/>
    <property type="match status" value="1"/>
</dbReference>
<evidence type="ECO:0000256" key="2">
    <source>
        <dbReference type="ARBA" id="ARBA00022491"/>
    </source>
</evidence>
<feature type="DNA-binding region" description="H-T-H motif" evidence="7 8">
    <location>
        <begin position="31"/>
        <end position="50"/>
    </location>
</feature>
<evidence type="ECO:0000256" key="1">
    <source>
        <dbReference type="ARBA" id="ARBA00004719"/>
    </source>
</evidence>
<dbReference type="SUPFAM" id="SSF48498">
    <property type="entry name" value="Tetracyclin repressor-like, C-terminal domain"/>
    <property type="match status" value="1"/>
</dbReference>
<reference evidence="10 11" key="1">
    <citation type="submission" date="2016-10" db="EMBL/GenBank/DDBJ databases">
        <authorList>
            <person name="de Groot N.N."/>
        </authorList>
    </citation>
    <scope>NUCLEOTIDE SEQUENCE [LARGE SCALE GENOMIC DNA]</scope>
    <source>
        <strain evidence="10 11">DSM 16199</strain>
    </source>
</reference>
<dbReference type="InterPro" id="IPR036271">
    <property type="entry name" value="Tet_transcr_reg_TetR-rel_C_sf"/>
</dbReference>
<dbReference type="GO" id="GO:0019285">
    <property type="term" value="P:glycine betaine biosynthetic process from choline"/>
    <property type="evidence" value="ECO:0007669"/>
    <property type="project" value="UniProtKB-UniRule"/>
</dbReference>
<comment type="function">
    <text evidence="7">Repressor involved in choline regulation of the bet genes.</text>
</comment>
<keyword evidence="2 7" id="KW-0678">Repressor</keyword>
<dbReference type="GO" id="GO:0045892">
    <property type="term" value="P:negative regulation of DNA-templated transcription"/>
    <property type="evidence" value="ECO:0007669"/>
    <property type="project" value="UniProtKB-UniRule"/>
</dbReference>